<dbReference type="AlphaFoldDB" id="A0AAV9HGX7"/>
<feature type="region of interest" description="Disordered" evidence="1">
    <location>
        <begin position="227"/>
        <end position="259"/>
    </location>
</feature>
<gene>
    <name evidence="2" type="ORF">QBC42DRAFT_255481</name>
</gene>
<feature type="compositionally biased region" description="Polar residues" evidence="1">
    <location>
        <begin position="84"/>
        <end position="100"/>
    </location>
</feature>
<name>A0AAV9HGX7_9PEZI</name>
<keyword evidence="3" id="KW-1185">Reference proteome</keyword>
<protein>
    <submittedName>
        <fullName evidence="2">Uncharacterized protein</fullName>
    </submittedName>
</protein>
<sequence length="297" mass="33358">MHPQNRKTVGGTKYTAAWRLFVINYRHNTTHLRWGQWCEGMEAINKENGVSFEIHTLTCLQPKTRPPALLTRVPVDEYLKTRHVGSTQTDDGPFSSQRPAGQQRGAVKSRSWRGARTKQAGVCFPDQRLWLNGAGILGFLSGPSRVLETMEDAASPIVQVSSAGLNLHGVQAESLITARWDAIARSAASPVWSLVYLSRRQSASPICIQKCSAQKSAPQVRELQRRTEVEKGTSGPKAKRRWPMRTGVQGGQGYMETDSHQGRTLSRLSKSKTDWFCAWALLYFSKRQIRYLYLCKP</sequence>
<evidence type="ECO:0000256" key="1">
    <source>
        <dbReference type="SAM" id="MobiDB-lite"/>
    </source>
</evidence>
<reference evidence="2" key="2">
    <citation type="submission" date="2023-06" db="EMBL/GenBank/DDBJ databases">
        <authorList>
            <consortium name="Lawrence Berkeley National Laboratory"/>
            <person name="Mondo S.J."/>
            <person name="Hensen N."/>
            <person name="Bonometti L."/>
            <person name="Westerberg I."/>
            <person name="Brannstrom I.O."/>
            <person name="Guillou S."/>
            <person name="Cros-Aarteil S."/>
            <person name="Calhoun S."/>
            <person name="Haridas S."/>
            <person name="Kuo A."/>
            <person name="Pangilinan J."/>
            <person name="Riley R."/>
            <person name="Labutti K."/>
            <person name="Andreopoulos B."/>
            <person name="Lipzen A."/>
            <person name="Chen C."/>
            <person name="Yanf M."/>
            <person name="Daum C."/>
            <person name="Ng V."/>
            <person name="Clum A."/>
            <person name="Steindorff A."/>
            <person name="Ohm R."/>
            <person name="Martin F."/>
            <person name="Silar P."/>
            <person name="Natvig D."/>
            <person name="Lalanne C."/>
            <person name="Gautier V."/>
            <person name="Ament-Velasquez S.L."/>
            <person name="Kruys A."/>
            <person name="Hutchinson M.I."/>
            <person name="Powell A.J."/>
            <person name="Barry K."/>
            <person name="Miller A.N."/>
            <person name="Grigoriev I.V."/>
            <person name="Debuchy R."/>
            <person name="Gladieux P."/>
            <person name="Thoren M.H."/>
            <person name="Johannesson H."/>
        </authorList>
    </citation>
    <scope>NUCLEOTIDE SEQUENCE</scope>
    <source>
        <strain evidence="2">PSN324</strain>
    </source>
</reference>
<reference evidence="2" key="1">
    <citation type="journal article" date="2023" name="Mol. Phylogenet. Evol.">
        <title>Genome-scale phylogeny and comparative genomics of the fungal order Sordariales.</title>
        <authorList>
            <person name="Hensen N."/>
            <person name="Bonometti L."/>
            <person name="Westerberg I."/>
            <person name="Brannstrom I.O."/>
            <person name="Guillou S."/>
            <person name="Cros-Aarteil S."/>
            <person name="Calhoun S."/>
            <person name="Haridas S."/>
            <person name="Kuo A."/>
            <person name="Mondo S."/>
            <person name="Pangilinan J."/>
            <person name="Riley R."/>
            <person name="LaButti K."/>
            <person name="Andreopoulos B."/>
            <person name="Lipzen A."/>
            <person name="Chen C."/>
            <person name="Yan M."/>
            <person name="Daum C."/>
            <person name="Ng V."/>
            <person name="Clum A."/>
            <person name="Steindorff A."/>
            <person name="Ohm R.A."/>
            <person name="Martin F."/>
            <person name="Silar P."/>
            <person name="Natvig D.O."/>
            <person name="Lalanne C."/>
            <person name="Gautier V."/>
            <person name="Ament-Velasquez S.L."/>
            <person name="Kruys A."/>
            <person name="Hutchinson M.I."/>
            <person name="Powell A.J."/>
            <person name="Barry K."/>
            <person name="Miller A.N."/>
            <person name="Grigoriev I.V."/>
            <person name="Debuchy R."/>
            <person name="Gladieux P."/>
            <person name="Hiltunen Thoren M."/>
            <person name="Johannesson H."/>
        </authorList>
    </citation>
    <scope>NUCLEOTIDE SEQUENCE</scope>
    <source>
        <strain evidence="2">PSN324</strain>
    </source>
</reference>
<evidence type="ECO:0000313" key="3">
    <source>
        <dbReference type="Proteomes" id="UP001321749"/>
    </source>
</evidence>
<accession>A0AAV9HGX7</accession>
<dbReference type="Proteomes" id="UP001321749">
    <property type="component" value="Unassembled WGS sequence"/>
</dbReference>
<comment type="caution">
    <text evidence="2">The sequence shown here is derived from an EMBL/GenBank/DDBJ whole genome shotgun (WGS) entry which is preliminary data.</text>
</comment>
<evidence type="ECO:0000313" key="2">
    <source>
        <dbReference type="EMBL" id="KAK4458316.1"/>
    </source>
</evidence>
<proteinExistence type="predicted"/>
<organism evidence="2 3">
    <name type="scientific">Cladorrhinum samala</name>
    <dbReference type="NCBI Taxonomy" id="585594"/>
    <lineage>
        <taxon>Eukaryota</taxon>
        <taxon>Fungi</taxon>
        <taxon>Dikarya</taxon>
        <taxon>Ascomycota</taxon>
        <taxon>Pezizomycotina</taxon>
        <taxon>Sordariomycetes</taxon>
        <taxon>Sordariomycetidae</taxon>
        <taxon>Sordariales</taxon>
        <taxon>Podosporaceae</taxon>
        <taxon>Cladorrhinum</taxon>
    </lineage>
</organism>
<feature type="region of interest" description="Disordered" evidence="1">
    <location>
        <begin position="84"/>
        <end position="111"/>
    </location>
</feature>
<dbReference type="EMBL" id="MU865074">
    <property type="protein sequence ID" value="KAK4458316.1"/>
    <property type="molecule type" value="Genomic_DNA"/>
</dbReference>